<dbReference type="Proteomes" id="UP000070319">
    <property type="component" value="Unassembled WGS sequence"/>
</dbReference>
<evidence type="ECO:0000313" key="1">
    <source>
        <dbReference type="EMBL" id="KXT46036.1"/>
    </source>
</evidence>
<evidence type="ECO:0000313" key="2">
    <source>
        <dbReference type="Proteomes" id="UP000070319"/>
    </source>
</evidence>
<organism evidence="1">
    <name type="scientific">Bacteroides intestinalis</name>
    <dbReference type="NCBI Taxonomy" id="329854"/>
    <lineage>
        <taxon>Bacteria</taxon>
        <taxon>Pseudomonadati</taxon>
        <taxon>Bacteroidota</taxon>
        <taxon>Bacteroidia</taxon>
        <taxon>Bacteroidales</taxon>
        <taxon>Bacteroidaceae</taxon>
        <taxon>Bacteroides</taxon>
    </lineage>
</organism>
<name>A0A139L3P6_9BACE</name>
<protein>
    <recommendedName>
        <fullName evidence="3">HNH nuclease domain-containing protein</fullName>
    </recommendedName>
</protein>
<gene>
    <name evidence="1" type="ORF">HMPREF2531_03222</name>
</gene>
<evidence type="ECO:0008006" key="3">
    <source>
        <dbReference type="Google" id="ProtNLM"/>
    </source>
</evidence>
<comment type="caution">
    <text evidence="1">The sequence shown here is derived from an EMBL/GenBank/DDBJ whole genome shotgun (WGS) entry which is preliminary data.</text>
</comment>
<reference evidence="1 2" key="1">
    <citation type="submission" date="2016-02" db="EMBL/GenBank/DDBJ databases">
        <authorList>
            <person name="Wen L."/>
            <person name="He K."/>
            <person name="Yang H."/>
        </authorList>
    </citation>
    <scope>NUCLEOTIDE SEQUENCE [LARGE SCALE GENOMIC DNA]</scope>
    <source>
        <strain evidence="1 2">KLE1704</strain>
    </source>
</reference>
<proteinExistence type="predicted"/>
<dbReference type="Gene3D" id="1.10.30.50">
    <property type="match status" value="1"/>
</dbReference>
<dbReference type="PATRIC" id="fig|329854.7.peg.3291"/>
<dbReference type="EMBL" id="LTDF01000129">
    <property type="protein sequence ID" value="KXT46036.1"/>
    <property type="molecule type" value="Genomic_DNA"/>
</dbReference>
<dbReference type="AlphaFoldDB" id="A0A139L3P6"/>
<accession>A0A139L3P6</accession>
<sequence>MIDIKRGRYVNQVAEEWLNMVKIFFNKSCNPYINLISKRRIYFNSYAQKLKYECLCVVFDYVKDKRYKKVCMAKLDYWWKHIDDILLASPDAMDAQIKKWEKKKNGSIMLLKQLSPVFVSYYERISKKYGRDLVYKLNIKTCPYCNRQFIYTFNGRAPERPELDHFYPKADYPLFCLSFYNLIPSCHSCNHVKSEERIGINPYFRAFKRKFVLTDKSGKMLTKSQIYKLTKKEIRLKFNGNDIAEEANVNVLGLKDVYNKHTDYVKELIDKSMAYDAHVRKALVESFQGTGYHPRQVYDFVWGRYLMDAEYEDRPLSKLTKDILDLLDIRRR</sequence>